<dbReference type="SUPFAM" id="SSF51658">
    <property type="entry name" value="Xylose isomerase-like"/>
    <property type="match status" value="1"/>
</dbReference>
<protein>
    <submittedName>
        <fullName evidence="2">L-ribulose-5-phosphate 3-epimerase</fullName>
        <ecNumber evidence="2">5.1.3.22</ecNumber>
    </submittedName>
</protein>
<dbReference type="NCBIfam" id="NF009689">
    <property type="entry name" value="PRK13210.1"/>
    <property type="match status" value="1"/>
</dbReference>
<evidence type="ECO:0000313" key="2">
    <source>
        <dbReference type="EMBL" id="MCZ0856774.1"/>
    </source>
</evidence>
<dbReference type="Pfam" id="PF01261">
    <property type="entry name" value="AP_endonuc_2"/>
    <property type="match status" value="1"/>
</dbReference>
<dbReference type="PANTHER" id="PTHR12110">
    <property type="entry name" value="HYDROXYPYRUVATE ISOMERASE"/>
    <property type="match status" value="1"/>
</dbReference>
<dbReference type="EC" id="5.1.3.22" evidence="2"/>
<proteinExistence type="predicted"/>
<dbReference type="InterPro" id="IPR050312">
    <property type="entry name" value="IolE/XylAMocC-like"/>
</dbReference>
<dbReference type="InterPro" id="IPR013022">
    <property type="entry name" value="Xyl_isomerase-like_TIM-brl"/>
</dbReference>
<sequence length="304" mass="32769">MSAGRTGRSDSRTDELADGLSLGIYEKALVGGSLVTADDWRTFLAQVPEAGFSFLDISIDESPQREARLEWDAAACHRVRHAADAVGAGIGGICLSIHRRIAPGSADPAVRRRAREVMARGLRVCHDLGAPVLQVAGYYCYYEDPNPDAERWYGELLADAVPLAARLGVVMGIENVDGTDVTSIRKAMEFVRAVGSPYLQVYPDLGNIAEQGLDPAVELEAGKGHMVAMHAKDVRPGEPRRVAMGAGVVDWDRSFGLLGAQHWAGRLMIEMWNDDAFDSVARCVTAREFIETRAAAAGIPVLAP</sequence>
<evidence type="ECO:0000259" key="1">
    <source>
        <dbReference type="Pfam" id="PF01261"/>
    </source>
</evidence>
<keyword evidence="2" id="KW-0413">Isomerase</keyword>
<feature type="domain" description="Xylose isomerase-like TIM barrel" evidence="1">
    <location>
        <begin position="45"/>
        <end position="281"/>
    </location>
</feature>
<dbReference type="EMBL" id="JAPTMY010000002">
    <property type="protein sequence ID" value="MCZ0856774.1"/>
    <property type="molecule type" value="Genomic_DNA"/>
</dbReference>
<dbReference type="Proteomes" id="UP001072034">
    <property type="component" value="Unassembled WGS sequence"/>
</dbReference>
<dbReference type="RefSeq" id="WP_268916483.1">
    <property type="nucleotide sequence ID" value="NZ_JAPTMY010000002.1"/>
</dbReference>
<gene>
    <name evidence="2" type="ORF">OHJ16_01740</name>
</gene>
<accession>A0ABT4I5X0</accession>
<dbReference type="Gene3D" id="3.20.20.150">
    <property type="entry name" value="Divalent-metal-dependent TIM barrel enzymes"/>
    <property type="match status" value="1"/>
</dbReference>
<reference evidence="2" key="1">
    <citation type="submission" date="2022-10" db="EMBL/GenBank/DDBJ databases">
        <title>Genome sequence of Actinomyces israelii ATCC 10048.</title>
        <authorList>
            <person name="Watt R.M."/>
            <person name="Tong W.M."/>
        </authorList>
    </citation>
    <scope>NUCLEOTIDE SEQUENCE</scope>
    <source>
        <strain evidence="2">ATCC 10048</strain>
    </source>
</reference>
<evidence type="ECO:0000313" key="3">
    <source>
        <dbReference type="Proteomes" id="UP001072034"/>
    </source>
</evidence>
<dbReference type="NCBIfam" id="NF009688">
    <property type="entry name" value="PRK13209.1"/>
    <property type="match status" value="1"/>
</dbReference>
<comment type="caution">
    <text evidence="2">The sequence shown here is derived from an EMBL/GenBank/DDBJ whole genome shotgun (WGS) entry which is preliminary data.</text>
</comment>
<organism evidence="2 3">
    <name type="scientific">Actinomyces israelii</name>
    <dbReference type="NCBI Taxonomy" id="1659"/>
    <lineage>
        <taxon>Bacteria</taxon>
        <taxon>Bacillati</taxon>
        <taxon>Actinomycetota</taxon>
        <taxon>Actinomycetes</taxon>
        <taxon>Actinomycetales</taxon>
        <taxon>Actinomycetaceae</taxon>
        <taxon>Actinomyces</taxon>
    </lineage>
</organism>
<keyword evidence="3" id="KW-1185">Reference proteome</keyword>
<dbReference type="PANTHER" id="PTHR12110:SF53">
    <property type="entry name" value="BLR5974 PROTEIN"/>
    <property type="match status" value="1"/>
</dbReference>
<name>A0ABT4I5X0_9ACTO</name>
<dbReference type="GO" id="GO:0034015">
    <property type="term" value="F:L-ribulose-5-phosphate 3-epimerase activity"/>
    <property type="evidence" value="ECO:0007669"/>
    <property type="project" value="UniProtKB-EC"/>
</dbReference>
<dbReference type="InterPro" id="IPR036237">
    <property type="entry name" value="Xyl_isomerase-like_sf"/>
</dbReference>